<name>A0A1I1XGJ0_9GAMM</name>
<protein>
    <submittedName>
        <fullName evidence="1">Proteic killer suppression protein</fullName>
    </submittedName>
</protein>
<reference evidence="2" key="1">
    <citation type="submission" date="2016-10" db="EMBL/GenBank/DDBJ databases">
        <authorList>
            <person name="Varghese N."/>
            <person name="Submissions S."/>
        </authorList>
    </citation>
    <scope>NUCLEOTIDE SEQUENCE [LARGE SCALE GENOMIC DNA]</scope>
    <source>
        <strain evidence="2">UNC178MFTsu3.1</strain>
    </source>
</reference>
<dbReference type="Proteomes" id="UP000199477">
    <property type="component" value="Unassembled WGS sequence"/>
</dbReference>
<evidence type="ECO:0000313" key="2">
    <source>
        <dbReference type="Proteomes" id="UP000199477"/>
    </source>
</evidence>
<dbReference type="AlphaFoldDB" id="A0A1I1XGJ0"/>
<dbReference type="STRING" id="500610.SAMN02799615_00251"/>
<dbReference type="InterPro" id="IPR007711">
    <property type="entry name" value="HigB-1"/>
</dbReference>
<sequence>MIRSFRHKGVRKFYETGSTAGIQIHHRARLRILLTVLDAAVAPSDMGAPGWELHPLKGELAGLWSVKVNGNWRPTFAFQGKDAILVDYQDYH</sequence>
<evidence type="ECO:0000313" key="1">
    <source>
        <dbReference type="EMBL" id="SFE06467.1"/>
    </source>
</evidence>
<keyword evidence="2" id="KW-1185">Reference proteome</keyword>
<proteinExistence type="predicted"/>
<dbReference type="EMBL" id="FONH01000001">
    <property type="protein sequence ID" value="SFE06467.1"/>
    <property type="molecule type" value="Genomic_DNA"/>
</dbReference>
<accession>A0A1I1XGJ0</accession>
<dbReference type="SUPFAM" id="SSF143011">
    <property type="entry name" value="RelE-like"/>
    <property type="match status" value="1"/>
</dbReference>
<dbReference type="PANTHER" id="PTHR40266:SF2">
    <property type="entry name" value="TOXIN HIGB-1"/>
    <property type="match status" value="1"/>
</dbReference>
<dbReference type="Pfam" id="PF05015">
    <property type="entry name" value="HigB-like_toxin"/>
    <property type="match status" value="1"/>
</dbReference>
<dbReference type="PANTHER" id="PTHR40266">
    <property type="entry name" value="TOXIN HIGB-1"/>
    <property type="match status" value="1"/>
</dbReference>
<dbReference type="InterPro" id="IPR035093">
    <property type="entry name" value="RelE/ParE_toxin_dom_sf"/>
</dbReference>
<dbReference type="Gene3D" id="3.30.2310.20">
    <property type="entry name" value="RelE-like"/>
    <property type="match status" value="1"/>
</dbReference>
<gene>
    <name evidence="1" type="ORF">SAMN02799615_00251</name>
</gene>
<organism evidence="1 2">
    <name type="scientific">Dyella marensis</name>
    <dbReference type="NCBI Taxonomy" id="500610"/>
    <lineage>
        <taxon>Bacteria</taxon>
        <taxon>Pseudomonadati</taxon>
        <taxon>Pseudomonadota</taxon>
        <taxon>Gammaproteobacteria</taxon>
        <taxon>Lysobacterales</taxon>
        <taxon>Rhodanobacteraceae</taxon>
        <taxon>Dyella</taxon>
    </lineage>
</organism>